<keyword evidence="4" id="KW-1185">Reference proteome</keyword>
<dbReference type="EMBL" id="CP014332">
    <property type="protein sequence ID" value="APS41275.1"/>
    <property type="molecule type" value="Genomic_DNA"/>
</dbReference>
<dbReference type="OrthoDB" id="2149726at2"/>
<proteinExistence type="predicted"/>
<reference evidence="3 4" key="1">
    <citation type="submission" date="2016-02" db="EMBL/GenBank/DDBJ databases">
        <title>Complete Genome Sequence of Weissella jogaejeotgali FOL01.</title>
        <authorList>
            <person name="Lee J.-H."/>
            <person name="Ku H.-J."/>
        </authorList>
    </citation>
    <scope>NUCLEOTIDE SEQUENCE [LARGE SCALE GENOMIC DNA]</scope>
    <source>
        <strain evidence="3 4">FOL01</strain>
    </source>
</reference>
<accession>A0A1L6R9T1</accession>
<feature type="region of interest" description="Disordered" evidence="1">
    <location>
        <begin position="44"/>
        <end position="101"/>
    </location>
</feature>
<dbReference type="Proteomes" id="UP000185473">
    <property type="component" value="Chromosome"/>
</dbReference>
<dbReference type="KEGG" id="wjo:FOL01_0416"/>
<feature type="transmembrane region" description="Helical" evidence="2">
    <location>
        <begin position="20"/>
        <end position="38"/>
    </location>
</feature>
<evidence type="ECO:0000256" key="2">
    <source>
        <dbReference type="SAM" id="Phobius"/>
    </source>
</evidence>
<keyword evidence="2" id="KW-0472">Membrane</keyword>
<evidence type="ECO:0000313" key="4">
    <source>
        <dbReference type="Proteomes" id="UP000185473"/>
    </source>
</evidence>
<dbReference type="AlphaFoldDB" id="A0A1L6R9T1"/>
<keyword evidence="2" id="KW-1133">Transmembrane helix</keyword>
<feature type="compositionally biased region" description="Low complexity" evidence="1">
    <location>
        <begin position="53"/>
        <end position="88"/>
    </location>
</feature>
<organism evidence="3 4">
    <name type="scientific">Weissella jogaejeotgali</name>
    <dbReference type="NCBI Taxonomy" id="1631871"/>
    <lineage>
        <taxon>Bacteria</taxon>
        <taxon>Bacillati</taxon>
        <taxon>Bacillota</taxon>
        <taxon>Bacilli</taxon>
        <taxon>Lactobacillales</taxon>
        <taxon>Lactobacillaceae</taxon>
        <taxon>Weissella</taxon>
    </lineage>
</organism>
<dbReference type="RefSeq" id="WP_075269119.1">
    <property type="nucleotide sequence ID" value="NZ_CP014332.1"/>
</dbReference>
<name>A0A1L6R9T1_9LACO</name>
<gene>
    <name evidence="3" type="ORF">FOL01_0416</name>
</gene>
<sequence length="208" mass="23034">MTSRQERAEKKQRNKTMTIIITLVIVLILLVGGVGWGVSHQLNKDDKIEPSKSSSSISATTSVISESESTSSAVDSESSSVDTESSVDSSEDTDSSVTQHETDMLGRRQMIVWAIDKAMYYDGDEDVPALDHIVEIPNGFTIYYENGDEYNVRDTGFQRNLAPEYNFGENHGWEIYHDHAAATVLKVPQDVGGVVIPTVEDLEQYGIR</sequence>
<evidence type="ECO:0000313" key="3">
    <source>
        <dbReference type="EMBL" id="APS41275.1"/>
    </source>
</evidence>
<protein>
    <submittedName>
        <fullName evidence="3">Uncharacterized protein</fullName>
    </submittedName>
</protein>
<keyword evidence="2" id="KW-0812">Transmembrane</keyword>
<evidence type="ECO:0000256" key="1">
    <source>
        <dbReference type="SAM" id="MobiDB-lite"/>
    </source>
</evidence>